<dbReference type="InterPro" id="IPR002994">
    <property type="entry name" value="Surf1/Shy1"/>
</dbReference>
<evidence type="ECO:0000256" key="4">
    <source>
        <dbReference type="ARBA" id="ARBA00022989"/>
    </source>
</evidence>
<evidence type="ECO:0000256" key="1">
    <source>
        <dbReference type="ARBA" id="ARBA00004370"/>
    </source>
</evidence>
<feature type="transmembrane region" description="Helical" evidence="6">
    <location>
        <begin position="206"/>
        <end position="228"/>
    </location>
</feature>
<dbReference type="Proteomes" id="UP000010116">
    <property type="component" value="Unassembled WGS sequence"/>
</dbReference>
<sequence length="232" mass="26674">MNKKTFKPNLKILIFYVFFSIVFIALGFWQIERGISKTELLQQFETRSKAEASAINDEPKKWDRVKLSGEFFDSFNIYIDNVILKGIPGYKILTPAKVEGINEPVLVDRGWVQRETSREVLPDVSISKIDFEVAGILVSPELGLVLGDEVITKTKPYLSQSSNIEAIEKGLEIEFYDFIFLADPLMIDSLEYIEIIPTNILPSKHYGYASQWFTMFLVLTFMFILTSFKNEE</sequence>
<evidence type="ECO:0000256" key="5">
    <source>
        <dbReference type="ARBA" id="ARBA00023136"/>
    </source>
</evidence>
<dbReference type="CDD" id="cd06662">
    <property type="entry name" value="SURF1"/>
    <property type="match status" value="1"/>
</dbReference>
<organism evidence="7 8">
    <name type="scientific">SAR86 cluster bacterium SAR86B</name>
    <dbReference type="NCBI Taxonomy" id="1123867"/>
    <lineage>
        <taxon>Bacteria</taxon>
        <taxon>Pseudomonadati</taxon>
        <taxon>Pseudomonadota</taxon>
        <taxon>Gammaproteobacteria</taxon>
        <taxon>SAR86 cluster</taxon>
    </lineage>
</organism>
<dbReference type="Pfam" id="PF02104">
    <property type="entry name" value="SURF1"/>
    <property type="match status" value="1"/>
</dbReference>
<evidence type="ECO:0000313" key="7">
    <source>
        <dbReference type="EMBL" id="EJP73106.1"/>
    </source>
</evidence>
<name>J5KLE7_9GAMM</name>
<keyword evidence="5 6" id="KW-0472">Membrane</keyword>
<dbReference type="PANTHER" id="PTHR23427">
    <property type="entry name" value="SURFEIT LOCUS PROTEIN"/>
    <property type="match status" value="1"/>
</dbReference>
<comment type="subcellular location">
    <subcellularLocation>
        <location evidence="6">Cell membrane</location>
        <topology evidence="6">Multi-pass membrane protein</topology>
    </subcellularLocation>
    <subcellularLocation>
        <location evidence="1">Membrane</location>
    </subcellularLocation>
</comment>
<dbReference type="PANTHER" id="PTHR23427:SF2">
    <property type="entry name" value="SURFEIT LOCUS PROTEIN 1"/>
    <property type="match status" value="1"/>
</dbReference>
<keyword evidence="4 6" id="KW-1133">Transmembrane helix</keyword>
<evidence type="ECO:0000256" key="3">
    <source>
        <dbReference type="ARBA" id="ARBA00022692"/>
    </source>
</evidence>
<evidence type="ECO:0000256" key="6">
    <source>
        <dbReference type="RuleBase" id="RU363076"/>
    </source>
</evidence>
<evidence type="ECO:0000313" key="8">
    <source>
        <dbReference type="Proteomes" id="UP000010116"/>
    </source>
</evidence>
<keyword evidence="3 6" id="KW-0812">Transmembrane</keyword>
<keyword evidence="6" id="KW-1003">Cell membrane</keyword>
<accession>J5KLE7</accession>
<comment type="similarity">
    <text evidence="2 6">Belongs to the SURF1 family.</text>
</comment>
<evidence type="ECO:0000256" key="2">
    <source>
        <dbReference type="ARBA" id="ARBA00007165"/>
    </source>
</evidence>
<dbReference type="HOGENOM" id="CLU_047737_2_2_6"/>
<feature type="transmembrane region" description="Helical" evidence="6">
    <location>
        <begin position="12"/>
        <end position="31"/>
    </location>
</feature>
<dbReference type="EMBL" id="JH611183">
    <property type="protein sequence ID" value="EJP73106.1"/>
    <property type="molecule type" value="Genomic_DNA"/>
</dbReference>
<protein>
    <recommendedName>
        <fullName evidence="6">SURF1-like protein</fullName>
    </recommendedName>
</protein>
<gene>
    <name evidence="7" type="ORF">NT02SARS_1355</name>
</gene>
<reference evidence="7 8" key="1">
    <citation type="journal article" date="2012" name="ISME J.">
        <title>Genomic insights to SAR86, an abundant and uncultivated marine bacterial lineage.</title>
        <authorList>
            <person name="Dupont C.L."/>
            <person name="Rusch D.B."/>
            <person name="Yooseph S."/>
            <person name="Lombardo M.J."/>
            <person name="Richter R.A."/>
            <person name="Valas R."/>
            <person name="Novotny M."/>
            <person name="Yee-Greenbaum J."/>
            <person name="Selengut J.D."/>
            <person name="Haft D.H."/>
            <person name="Halpern A.L."/>
            <person name="Lasken R.S."/>
            <person name="Nealson K."/>
            <person name="Friedman R."/>
            <person name="Venter J.C."/>
        </authorList>
    </citation>
    <scope>NUCLEOTIDE SEQUENCE [LARGE SCALE GENOMIC DNA]</scope>
</reference>
<dbReference type="GO" id="GO:0005886">
    <property type="term" value="C:plasma membrane"/>
    <property type="evidence" value="ECO:0007669"/>
    <property type="project" value="UniProtKB-SubCell"/>
</dbReference>
<dbReference type="AlphaFoldDB" id="J5KLE7"/>
<dbReference type="PROSITE" id="PS50895">
    <property type="entry name" value="SURF1"/>
    <property type="match status" value="1"/>
</dbReference>
<proteinExistence type="inferred from homology"/>
<dbReference type="InterPro" id="IPR045214">
    <property type="entry name" value="Surf1/Surf4"/>
</dbReference>